<feature type="compositionally biased region" description="Polar residues" evidence="1">
    <location>
        <begin position="32"/>
        <end position="46"/>
    </location>
</feature>
<protein>
    <submittedName>
        <fullName evidence="2">Uncharacterized protein</fullName>
    </submittedName>
</protein>
<evidence type="ECO:0000313" key="2">
    <source>
        <dbReference type="EMBL" id="KAG9450100.1"/>
    </source>
</evidence>
<name>A0AAV7EPU7_ARIFI</name>
<dbReference type="AlphaFoldDB" id="A0AAV7EPU7"/>
<feature type="region of interest" description="Disordered" evidence="1">
    <location>
        <begin position="17"/>
        <end position="46"/>
    </location>
</feature>
<dbReference type="EMBL" id="JAINDJ010000004">
    <property type="protein sequence ID" value="KAG9450100.1"/>
    <property type="molecule type" value="Genomic_DNA"/>
</dbReference>
<evidence type="ECO:0000313" key="3">
    <source>
        <dbReference type="Proteomes" id="UP000825729"/>
    </source>
</evidence>
<evidence type="ECO:0000256" key="1">
    <source>
        <dbReference type="SAM" id="MobiDB-lite"/>
    </source>
</evidence>
<organism evidence="2 3">
    <name type="scientific">Aristolochia fimbriata</name>
    <name type="common">White veined hardy Dutchman's pipe vine</name>
    <dbReference type="NCBI Taxonomy" id="158543"/>
    <lineage>
        <taxon>Eukaryota</taxon>
        <taxon>Viridiplantae</taxon>
        <taxon>Streptophyta</taxon>
        <taxon>Embryophyta</taxon>
        <taxon>Tracheophyta</taxon>
        <taxon>Spermatophyta</taxon>
        <taxon>Magnoliopsida</taxon>
        <taxon>Magnoliidae</taxon>
        <taxon>Piperales</taxon>
        <taxon>Aristolochiaceae</taxon>
        <taxon>Aristolochia</taxon>
    </lineage>
</organism>
<reference evidence="2 3" key="1">
    <citation type="submission" date="2021-07" db="EMBL/GenBank/DDBJ databases">
        <title>The Aristolochia fimbriata genome: insights into angiosperm evolution, floral development and chemical biosynthesis.</title>
        <authorList>
            <person name="Jiao Y."/>
        </authorList>
    </citation>
    <scope>NUCLEOTIDE SEQUENCE [LARGE SCALE GENOMIC DNA]</scope>
    <source>
        <strain evidence="2">IBCAS-2021</strain>
        <tissue evidence="2">Leaf</tissue>
    </source>
</reference>
<gene>
    <name evidence="2" type="ORF">H6P81_010065</name>
</gene>
<keyword evidence="3" id="KW-1185">Reference proteome</keyword>
<comment type="caution">
    <text evidence="2">The sequence shown here is derived from an EMBL/GenBank/DDBJ whole genome shotgun (WGS) entry which is preliminary data.</text>
</comment>
<sequence length="138" mass="14902">MQQGSYEFVAPQSHSVHRGYSTRLRESVQGRPHSSQFQFDATGTSHSPALTQATRHSFYSTADSYRLISITSTPIATVDAVGGVGSARSRPTTLHSSATNIYTGYGRFSSLQQTLESCCEHSDNGQNIQISTSQLVAA</sequence>
<proteinExistence type="predicted"/>
<dbReference type="Proteomes" id="UP000825729">
    <property type="component" value="Unassembled WGS sequence"/>
</dbReference>
<accession>A0AAV7EPU7</accession>